<gene>
    <name evidence="3" type="ORF">M1843_06925</name>
</gene>
<keyword evidence="2" id="KW-0472">Membrane</keyword>
<sequence>MAVPKGGVSEGTTGTTTPARAPDDGPRTVSRRVELAATVLLALATVVTAWSAFQSTKWSGVQANSYAAAGAARAESTRASTQAGQLTTMDVTAFAAWIDAVAAETRAGRDSGLGDDGSYVPVDGTESEFLYTRFRPEMVPAFDAWLATDPLHVDTAPRTPFLMPEYRLEAQERAEAELDRAEGLSDVARRANQNGDNYVLTSILFASVALFAALSTKLVHGTARRGLLGVAAVLFVVSTVVVLCFPKQL</sequence>
<accession>A0ABT0J1V1</accession>
<reference evidence="3 4" key="1">
    <citation type="submission" date="2022-02" db="EMBL/GenBank/DDBJ databases">
        <title>The car tank lid bacteriome: a reservoir of bacteria with potential in bioremediation of fuel.</title>
        <authorList>
            <person name="Vidal-Verdu A."/>
            <person name="Gomez-Martinez D."/>
            <person name="Latorre-Perez A."/>
            <person name="Pereto J."/>
            <person name="Porcar M."/>
        </authorList>
    </citation>
    <scope>NUCLEOTIDE SEQUENCE [LARGE SCALE GENOMIC DNA]</scope>
    <source>
        <strain evidence="3 4">4D.3</strain>
    </source>
</reference>
<keyword evidence="2" id="KW-1133">Transmembrane helix</keyword>
<evidence type="ECO:0000256" key="2">
    <source>
        <dbReference type="SAM" id="Phobius"/>
    </source>
</evidence>
<evidence type="ECO:0000313" key="4">
    <source>
        <dbReference type="Proteomes" id="UP001651050"/>
    </source>
</evidence>
<comment type="caution">
    <text evidence="3">The sequence shown here is derived from an EMBL/GenBank/DDBJ whole genome shotgun (WGS) entry which is preliminary data.</text>
</comment>
<keyword evidence="4" id="KW-1185">Reference proteome</keyword>
<proteinExistence type="predicted"/>
<dbReference type="RefSeq" id="WP_416343319.1">
    <property type="nucleotide sequence ID" value="NZ_JALQCY010000002.1"/>
</dbReference>
<feature type="transmembrane region" description="Helical" evidence="2">
    <location>
        <begin position="35"/>
        <end position="53"/>
    </location>
</feature>
<keyword evidence="2" id="KW-0812">Transmembrane</keyword>
<feature type="transmembrane region" description="Helical" evidence="2">
    <location>
        <begin position="226"/>
        <end position="245"/>
    </location>
</feature>
<dbReference type="Proteomes" id="UP001651050">
    <property type="component" value="Unassembled WGS sequence"/>
</dbReference>
<evidence type="ECO:0000256" key="1">
    <source>
        <dbReference type="SAM" id="MobiDB-lite"/>
    </source>
</evidence>
<feature type="transmembrane region" description="Helical" evidence="2">
    <location>
        <begin position="198"/>
        <end position="220"/>
    </location>
</feature>
<evidence type="ECO:0008006" key="5">
    <source>
        <dbReference type="Google" id="ProtNLM"/>
    </source>
</evidence>
<protein>
    <recommendedName>
        <fullName evidence="5">DUF4239 domain-containing protein</fullName>
    </recommendedName>
</protein>
<dbReference type="EMBL" id="JALQCY010000002">
    <property type="protein sequence ID" value="MCK9793473.1"/>
    <property type="molecule type" value="Genomic_DNA"/>
</dbReference>
<evidence type="ECO:0000313" key="3">
    <source>
        <dbReference type="EMBL" id="MCK9793473.1"/>
    </source>
</evidence>
<feature type="region of interest" description="Disordered" evidence="1">
    <location>
        <begin position="1"/>
        <end position="28"/>
    </location>
</feature>
<organism evidence="3 4">
    <name type="scientific">Isoptericola peretonis</name>
    <dbReference type="NCBI Taxonomy" id="2918523"/>
    <lineage>
        <taxon>Bacteria</taxon>
        <taxon>Bacillati</taxon>
        <taxon>Actinomycetota</taxon>
        <taxon>Actinomycetes</taxon>
        <taxon>Micrococcales</taxon>
        <taxon>Promicromonosporaceae</taxon>
        <taxon>Isoptericola</taxon>
    </lineage>
</organism>
<name>A0ABT0J1V1_9MICO</name>